<keyword evidence="2" id="KW-1185">Reference proteome</keyword>
<evidence type="ECO:0000313" key="1">
    <source>
        <dbReference type="EMBL" id="KAK3171930.1"/>
    </source>
</evidence>
<dbReference type="Proteomes" id="UP001276659">
    <property type="component" value="Unassembled WGS sequence"/>
</dbReference>
<dbReference type="EMBL" id="JASNWA010000008">
    <property type="protein sequence ID" value="KAK3171930.1"/>
    <property type="molecule type" value="Genomic_DNA"/>
</dbReference>
<sequence length="92" mass="10227">MRRPLEALGRSSLKTQHGKANAIKEKLVTLAVTKLPNTFGRKYTEVVLSCLTCLDKGNDNFGDSKEFEDDDGILVGVRYIEKILTLLDDISV</sequence>
<gene>
    <name evidence="1" type="ORF">OEA41_004014</name>
</gene>
<evidence type="ECO:0000313" key="2">
    <source>
        <dbReference type="Proteomes" id="UP001276659"/>
    </source>
</evidence>
<accession>A0AAD9Z5S3</accession>
<reference evidence="1" key="1">
    <citation type="submission" date="2022-11" db="EMBL/GenBank/DDBJ databases">
        <title>Chromosomal genome sequence assembly and mating type (MAT) locus characterization of the leprose asexual lichenized fungus Lepraria neglecta (Nyl.) Erichsen.</title>
        <authorList>
            <person name="Allen J.L."/>
            <person name="Pfeffer B."/>
        </authorList>
    </citation>
    <scope>NUCLEOTIDE SEQUENCE</scope>
    <source>
        <strain evidence="1">Allen 5258</strain>
    </source>
</reference>
<protein>
    <submittedName>
        <fullName evidence="1">Uncharacterized protein</fullName>
    </submittedName>
</protein>
<dbReference type="AlphaFoldDB" id="A0AAD9Z5S3"/>
<proteinExistence type="predicted"/>
<name>A0AAD9Z5S3_9LECA</name>
<organism evidence="1 2">
    <name type="scientific">Lepraria neglecta</name>
    <dbReference type="NCBI Taxonomy" id="209136"/>
    <lineage>
        <taxon>Eukaryota</taxon>
        <taxon>Fungi</taxon>
        <taxon>Dikarya</taxon>
        <taxon>Ascomycota</taxon>
        <taxon>Pezizomycotina</taxon>
        <taxon>Lecanoromycetes</taxon>
        <taxon>OSLEUM clade</taxon>
        <taxon>Lecanoromycetidae</taxon>
        <taxon>Lecanorales</taxon>
        <taxon>Lecanorineae</taxon>
        <taxon>Stereocaulaceae</taxon>
        <taxon>Lepraria</taxon>
    </lineage>
</organism>
<comment type="caution">
    <text evidence="1">The sequence shown here is derived from an EMBL/GenBank/DDBJ whole genome shotgun (WGS) entry which is preliminary data.</text>
</comment>